<gene>
    <name evidence="1" type="ORF">NDU88_007857</name>
</gene>
<dbReference type="Proteomes" id="UP001066276">
    <property type="component" value="Chromosome 2_1"/>
</dbReference>
<dbReference type="AlphaFoldDB" id="A0AAV7VU28"/>
<evidence type="ECO:0000313" key="1">
    <source>
        <dbReference type="EMBL" id="KAJ1204076.1"/>
    </source>
</evidence>
<name>A0AAV7VU28_PLEWA</name>
<sequence>MGKSKTKPSARTCSPPSKDSIAQISVSCISPMAQAPPQDKLDFILREIQESRLAIEQKTRALTTEGSLIKDKHRKLVGRVNESNLTILEPASATHDTQIKKLTQQMELLHERRHLLAPRRPAPPQDKLDFILREIQESRLAIEQKTRALTTEGSLIKDKHRKLVENTGTATSLIHEWEAFKVVIRGASIGMLVGAGNEIMRALKAVENTMASTEHAEARGEVDSAVL</sequence>
<evidence type="ECO:0000313" key="2">
    <source>
        <dbReference type="Proteomes" id="UP001066276"/>
    </source>
</evidence>
<protein>
    <submittedName>
        <fullName evidence="1">Uncharacterized protein</fullName>
    </submittedName>
</protein>
<organism evidence="1 2">
    <name type="scientific">Pleurodeles waltl</name>
    <name type="common">Iberian ribbed newt</name>
    <dbReference type="NCBI Taxonomy" id="8319"/>
    <lineage>
        <taxon>Eukaryota</taxon>
        <taxon>Metazoa</taxon>
        <taxon>Chordata</taxon>
        <taxon>Craniata</taxon>
        <taxon>Vertebrata</taxon>
        <taxon>Euteleostomi</taxon>
        <taxon>Amphibia</taxon>
        <taxon>Batrachia</taxon>
        <taxon>Caudata</taxon>
        <taxon>Salamandroidea</taxon>
        <taxon>Salamandridae</taxon>
        <taxon>Pleurodelinae</taxon>
        <taxon>Pleurodeles</taxon>
    </lineage>
</organism>
<comment type="caution">
    <text evidence="1">The sequence shown here is derived from an EMBL/GenBank/DDBJ whole genome shotgun (WGS) entry which is preliminary data.</text>
</comment>
<keyword evidence="2" id="KW-1185">Reference proteome</keyword>
<dbReference type="EMBL" id="JANPWB010000003">
    <property type="protein sequence ID" value="KAJ1204076.1"/>
    <property type="molecule type" value="Genomic_DNA"/>
</dbReference>
<accession>A0AAV7VU28</accession>
<proteinExistence type="predicted"/>
<reference evidence="1" key="1">
    <citation type="journal article" date="2022" name="bioRxiv">
        <title>Sequencing and chromosome-scale assembly of the giantPleurodeles waltlgenome.</title>
        <authorList>
            <person name="Brown T."/>
            <person name="Elewa A."/>
            <person name="Iarovenko S."/>
            <person name="Subramanian E."/>
            <person name="Araus A.J."/>
            <person name="Petzold A."/>
            <person name="Susuki M."/>
            <person name="Suzuki K.-i.T."/>
            <person name="Hayashi T."/>
            <person name="Toyoda A."/>
            <person name="Oliveira C."/>
            <person name="Osipova E."/>
            <person name="Leigh N.D."/>
            <person name="Simon A."/>
            <person name="Yun M.H."/>
        </authorList>
    </citation>
    <scope>NUCLEOTIDE SEQUENCE</scope>
    <source>
        <strain evidence="1">20211129_DDA</strain>
        <tissue evidence="1">Liver</tissue>
    </source>
</reference>